<dbReference type="AlphaFoldDB" id="K3XSV0"/>
<dbReference type="EMBL" id="AGNK02003463">
    <property type="status" value="NOT_ANNOTATED_CDS"/>
    <property type="molecule type" value="Genomic_DNA"/>
</dbReference>
<dbReference type="InParanoid" id="K3XSV0"/>
<dbReference type="Gramene" id="KQL08659">
    <property type="protein sequence ID" value="KQL08659"/>
    <property type="gene ID" value="SETIT_005003mg"/>
</dbReference>
<reference evidence="1" key="2">
    <citation type="submission" date="2018-08" db="UniProtKB">
        <authorList>
            <consortium name="EnsemblPlants"/>
        </authorList>
    </citation>
    <scope>IDENTIFICATION</scope>
    <source>
        <strain evidence="1">Yugu1</strain>
    </source>
</reference>
<keyword evidence="2" id="KW-1185">Reference proteome</keyword>
<evidence type="ECO:0000313" key="2">
    <source>
        <dbReference type="Proteomes" id="UP000004995"/>
    </source>
</evidence>
<evidence type="ECO:0000313" key="1">
    <source>
        <dbReference type="EnsemblPlants" id="KQL08659"/>
    </source>
</evidence>
<sequence>MLLHTEACFVTEAPCFSFWRVKFHCIPFNTRIVFIML</sequence>
<dbReference type="Proteomes" id="UP000004995">
    <property type="component" value="Unassembled WGS sequence"/>
</dbReference>
<organism evidence="1 2">
    <name type="scientific">Setaria italica</name>
    <name type="common">Foxtail millet</name>
    <name type="synonym">Panicum italicum</name>
    <dbReference type="NCBI Taxonomy" id="4555"/>
    <lineage>
        <taxon>Eukaryota</taxon>
        <taxon>Viridiplantae</taxon>
        <taxon>Streptophyta</taxon>
        <taxon>Embryophyta</taxon>
        <taxon>Tracheophyta</taxon>
        <taxon>Spermatophyta</taxon>
        <taxon>Magnoliopsida</taxon>
        <taxon>Liliopsida</taxon>
        <taxon>Poales</taxon>
        <taxon>Poaceae</taxon>
        <taxon>PACMAD clade</taxon>
        <taxon>Panicoideae</taxon>
        <taxon>Panicodae</taxon>
        <taxon>Paniceae</taxon>
        <taxon>Cenchrinae</taxon>
        <taxon>Setaria</taxon>
    </lineage>
</organism>
<protein>
    <submittedName>
        <fullName evidence="1">Uncharacterized protein</fullName>
    </submittedName>
</protein>
<name>K3XSV0_SETIT</name>
<proteinExistence type="predicted"/>
<reference evidence="2" key="1">
    <citation type="journal article" date="2012" name="Nat. Biotechnol.">
        <title>Reference genome sequence of the model plant Setaria.</title>
        <authorList>
            <person name="Bennetzen J.L."/>
            <person name="Schmutz J."/>
            <person name="Wang H."/>
            <person name="Percifield R."/>
            <person name="Hawkins J."/>
            <person name="Pontaroli A.C."/>
            <person name="Estep M."/>
            <person name="Feng L."/>
            <person name="Vaughn J.N."/>
            <person name="Grimwood J."/>
            <person name="Jenkins J."/>
            <person name="Barry K."/>
            <person name="Lindquist E."/>
            <person name="Hellsten U."/>
            <person name="Deshpande S."/>
            <person name="Wang X."/>
            <person name="Wu X."/>
            <person name="Mitros T."/>
            <person name="Triplett J."/>
            <person name="Yang X."/>
            <person name="Ye C.Y."/>
            <person name="Mauro-Herrera M."/>
            <person name="Wang L."/>
            <person name="Li P."/>
            <person name="Sharma M."/>
            <person name="Sharma R."/>
            <person name="Ronald P.C."/>
            <person name="Panaud O."/>
            <person name="Kellogg E.A."/>
            <person name="Brutnell T.P."/>
            <person name="Doust A.N."/>
            <person name="Tuskan G.A."/>
            <person name="Rokhsar D."/>
            <person name="Devos K.M."/>
        </authorList>
    </citation>
    <scope>NUCLEOTIDE SEQUENCE [LARGE SCALE GENOMIC DNA]</scope>
    <source>
        <strain evidence="2">cv. Yugu1</strain>
    </source>
</reference>
<dbReference type="EnsemblPlants" id="KQL08659">
    <property type="protein sequence ID" value="KQL08659"/>
    <property type="gene ID" value="SETIT_005003mg"/>
</dbReference>
<accession>K3XSV0</accession>
<dbReference type="HOGENOM" id="CLU_3351984_0_0_1"/>